<dbReference type="PANTHER" id="PTHR30287:SF1">
    <property type="entry name" value="INNER MEMBRANE PROTEIN"/>
    <property type="match status" value="1"/>
</dbReference>
<evidence type="ECO:0000256" key="2">
    <source>
        <dbReference type="ARBA" id="ARBA00022475"/>
    </source>
</evidence>
<sequence length="809" mass="90198">MTLNRRLLNWSLDEIRQGQLWPIAVSMMLIVSCIFALSALAERMEQVIVKQGKDALTADTVYITANPINSETQQLITHAGLETSFYTRFQTMAFSDNGMQLITVKAVDDKFPLRGDFILQSGEIQSHRVQPNELWLDARIIDRLGVKIGDSVSIGDADLIVKGEVVYEPGVSFNPFQQMPSAYIHQDSVSSTGAIQLGSRVQFRAYMVGDDQTIEQLKSQIPMTPSDRWRDENSSRRTNEIFSRTTQYLSLTVAIIIIMSATTLVLTGQNYVQSRRQTVAMLKSLGASREWIVRWLSIQVLLLAGIAIVSGLAIGFGLEALLRIPLKDLLPDPLPSFGVLPVVIAILSSLLIAIPALGIPLYRLMSVSSKEVFQNQESSSHWGIYCLILVPLIPLLVTYGDNTLVWLVLAGMLGLFALLGLISVLCTVMISRLQLPIAFKLAISRILRSKSSTALQYGALALSLMLLTTIWLVRTDLLQDWQRTLPDNAPNAFAFNIGDFDKASYLHTLDSQNIQRSEAFPIARGRLAKINQQAANVENRPNAKDTDALRRELNFTFADQLPTYNQVVAGQWTETNGVSVEEEVAEALDLQIGDSLTFTINGQEFEAIINTIRKVEWRDMKPNFYFIFTPDVLQSLSTTWLVSFRLEAADDPLISQLSRQYPTVSLMDIRAMGDKIQQLLTQIVWSITVLAVLGVAAGLLLIFTLLRLSLTQRQQEFRLYRTLGASRKRLLATIWAEYGIMALVAGIVATMGAELVVGSIMKFGFDLNWTWHLSTWLAVPLAALFTLAIVLFSLLRQLVTNDTKTVMTQ</sequence>
<feature type="transmembrane region" description="Helical" evidence="6">
    <location>
        <begin position="382"/>
        <end position="400"/>
    </location>
</feature>
<proteinExistence type="predicted"/>
<reference evidence="8" key="1">
    <citation type="submission" date="2021-12" db="EMBL/GenBank/DDBJ databases">
        <authorList>
            <person name="Rodrigo-Torres L."/>
            <person name="Arahal R. D."/>
            <person name="Lucena T."/>
        </authorList>
    </citation>
    <scope>NUCLEOTIDE SEQUENCE</scope>
    <source>
        <strain evidence="8">CECT 8226</strain>
    </source>
</reference>
<keyword evidence="9" id="KW-1185">Reference proteome</keyword>
<feature type="transmembrane region" description="Helical" evidence="6">
    <location>
        <begin position="773"/>
        <end position="795"/>
    </location>
</feature>
<evidence type="ECO:0000256" key="4">
    <source>
        <dbReference type="ARBA" id="ARBA00022989"/>
    </source>
</evidence>
<evidence type="ECO:0000256" key="1">
    <source>
        <dbReference type="ARBA" id="ARBA00004651"/>
    </source>
</evidence>
<evidence type="ECO:0000259" key="7">
    <source>
        <dbReference type="Pfam" id="PF02687"/>
    </source>
</evidence>
<dbReference type="Pfam" id="PF02687">
    <property type="entry name" value="FtsX"/>
    <property type="match status" value="2"/>
</dbReference>
<dbReference type="EMBL" id="CAKLCM010000003">
    <property type="protein sequence ID" value="CAH0529590.1"/>
    <property type="molecule type" value="Genomic_DNA"/>
</dbReference>
<feature type="transmembrane region" description="Helical" evidence="6">
    <location>
        <begin position="730"/>
        <end position="753"/>
    </location>
</feature>
<feature type="transmembrane region" description="Helical" evidence="6">
    <location>
        <begin position="338"/>
        <end position="362"/>
    </location>
</feature>
<evidence type="ECO:0000256" key="6">
    <source>
        <dbReference type="SAM" id="Phobius"/>
    </source>
</evidence>
<keyword evidence="2" id="KW-1003">Cell membrane</keyword>
<feature type="transmembrane region" description="Helical" evidence="6">
    <location>
        <begin position="454"/>
        <end position="473"/>
    </location>
</feature>
<evidence type="ECO:0000256" key="5">
    <source>
        <dbReference type="ARBA" id="ARBA00023136"/>
    </source>
</evidence>
<dbReference type="PROSITE" id="PS51257">
    <property type="entry name" value="PROKAR_LIPOPROTEIN"/>
    <property type="match status" value="1"/>
</dbReference>
<dbReference type="PANTHER" id="PTHR30287">
    <property type="entry name" value="MEMBRANE COMPONENT OF PREDICTED ABC SUPERFAMILY METABOLITE UPTAKE TRANSPORTER"/>
    <property type="match status" value="1"/>
</dbReference>
<dbReference type="InterPro" id="IPR003838">
    <property type="entry name" value="ABC3_permease_C"/>
</dbReference>
<keyword evidence="5 6" id="KW-0472">Membrane</keyword>
<name>A0ABM8ZNN2_9VIBR</name>
<feature type="transmembrane region" description="Helical" evidence="6">
    <location>
        <begin position="293"/>
        <end position="318"/>
    </location>
</feature>
<feature type="transmembrane region" description="Helical" evidence="6">
    <location>
        <begin position="683"/>
        <end position="710"/>
    </location>
</feature>
<comment type="subcellular location">
    <subcellularLocation>
        <location evidence="1">Cell membrane</location>
        <topology evidence="1">Multi-pass membrane protein</topology>
    </subcellularLocation>
</comment>
<evidence type="ECO:0000313" key="9">
    <source>
        <dbReference type="Proteomes" id="UP000838160"/>
    </source>
</evidence>
<keyword evidence="3 6" id="KW-0812">Transmembrane</keyword>
<keyword evidence="4 6" id="KW-1133">Transmembrane helix</keyword>
<dbReference type="RefSeq" id="WP_237486176.1">
    <property type="nucleotide sequence ID" value="NZ_CAKLCM010000003.1"/>
</dbReference>
<feature type="domain" description="ABC3 transporter permease C-terminal" evidence="7">
    <location>
        <begin position="253"/>
        <end position="366"/>
    </location>
</feature>
<comment type="caution">
    <text evidence="8">The sequence shown here is derived from an EMBL/GenBank/DDBJ whole genome shotgun (WGS) entry which is preliminary data.</text>
</comment>
<dbReference type="InterPro" id="IPR038766">
    <property type="entry name" value="Membrane_comp_ABC_pdt"/>
</dbReference>
<protein>
    <recommendedName>
        <fullName evidence="7">ABC3 transporter permease C-terminal domain-containing protein</fullName>
    </recommendedName>
</protein>
<organism evidence="8 9">
    <name type="scientific">Vibrio hippocampi</name>
    <dbReference type="NCBI Taxonomy" id="654686"/>
    <lineage>
        <taxon>Bacteria</taxon>
        <taxon>Pseudomonadati</taxon>
        <taxon>Pseudomonadota</taxon>
        <taxon>Gammaproteobacteria</taxon>
        <taxon>Vibrionales</taxon>
        <taxon>Vibrionaceae</taxon>
        <taxon>Vibrio</taxon>
    </lineage>
</organism>
<evidence type="ECO:0000256" key="3">
    <source>
        <dbReference type="ARBA" id="ARBA00022692"/>
    </source>
</evidence>
<feature type="transmembrane region" description="Helical" evidence="6">
    <location>
        <begin position="406"/>
        <end position="433"/>
    </location>
</feature>
<dbReference type="Proteomes" id="UP000838160">
    <property type="component" value="Unassembled WGS sequence"/>
</dbReference>
<accession>A0ABM8ZNN2</accession>
<feature type="transmembrane region" description="Helical" evidence="6">
    <location>
        <begin position="20"/>
        <end position="41"/>
    </location>
</feature>
<feature type="transmembrane region" description="Helical" evidence="6">
    <location>
        <begin position="248"/>
        <end position="272"/>
    </location>
</feature>
<feature type="domain" description="ABC3 transporter permease C-terminal" evidence="7">
    <location>
        <begin position="689"/>
        <end position="796"/>
    </location>
</feature>
<gene>
    <name evidence="8" type="ORF">VHP8226_03345</name>
</gene>
<evidence type="ECO:0000313" key="8">
    <source>
        <dbReference type="EMBL" id="CAH0529590.1"/>
    </source>
</evidence>